<evidence type="ECO:0000256" key="5">
    <source>
        <dbReference type="ARBA" id="ARBA00008391"/>
    </source>
</evidence>
<dbReference type="EC" id="2.4.2.7" evidence="7 12"/>
<dbReference type="GO" id="GO:0006168">
    <property type="term" value="P:adenine salvage"/>
    <property type="evidence" value="ECO:0007669"/>
    <property type="project" value="InterPro"/>
</dbReference>
<sequence length="208" mass="22871">MFIGCFFLSVCIDFSTFVFYSLAPIMITNAQQLQFIKDSIETIPNYPKPGVLFRDITTLLDNPLAYQATIDLLVGRYRGKGITKIVGTEARGFLFGAPVALRLGVGFVPVRKAGKLPRETLSETYDLEYGTDTLEMHKNSIRENDKVLVVDDLLATGGTVEATVHLIRRLGGEVSEAAFVIGLPDLGGIERLQKQGVNSFTLLEFPGH</sequence>
<dbReference type="NCBIfam" id="NF002632">
    <property type="entry name" value="PRK02304.1-1"/>
    <property type="match status" value="1"/>
</dbReference>
<dbReference type="GO" id="GO:0044209">
    <property type="term" value="P:AMP salvage"/>
    <property type="evidence" value="ECO:0007669"/>
    <property type="project" value="UniProtKB-UniRule"/>
</dbReference>
<dbReference type="Pfam" id="PF00156">
    <property type="entry name" value="Pribosyltran"/>
    <property type="match status" value="1"/>
</dbReference>
<evidence type="ECO:0000259" key="13">
    <source>
        <dbReference type="Pfam" id="PF00156"/>
    </source>
</evidence>
<evidence type="ECO:0000256" key="6">
    <source>
        <dbReference type="ARBA" id="ARBA00011738"/>
    </source>
</evidence>
<dbReference type="PATRIC" id="fig|286156.4.peg.2561"/>
<keyword evidence="11 12" id="KW-0660">Purine salvage</keyword>
<gene>
    <name evidence="12 14" type="primary">apt</name>
    <name evidence="14" type="ORF">Ppb6_02260</name>
</gene>
<comment type="catalytic activity">
    <reaction evidence="1 12">
        <text>AMP + diphosphate = 5-phospho-alpha-D-ribose 1-diphosphate + adenine</text>
        <dbReference type="Rhea" id="RHEA:16609"/>
        <dbReference type="ChEBI" id="CHEBI:16708"/>
        <dbReference type="ChEBI" id="CHEBI:33019"/>
        <dbReference type="ChEBI" id="CHEBI:58017"/>
        <dbReference type="ChEBI" id="CHEBI:456215"/>
        <dbReference type="EC" id="2.4.2.7"/>
    </reaction>
</comment>
<evidence type="ECO:0000256" key="7">
    <source>
        <dbReference type="ARBA" id="ARBA00011893"/>
    </source>
</evidence>
<dbReference type="InterPro" id="IPR050054">
    <property type="entry name" value="UPRTase/APRTase"/>
</dbReference>
<reference evidence="14 15" key="1">
    <citation type="submission" date="2015-12" db="EMBL/GenBank/DDBJ databases">
        <title>Genome comparisons provide insights into the role of secondary metabolites in the pathogenic phase of the Photorhabdus life cycle.</title>
        <authorList>
            <person name="Tobias N.J."/>
            <person name="Mishra B."/>
            <person name="Gupta D.K."/>
            <person name="Thines M."/>
            <person name="Stinear T.P."/>
            <person name="Bode H.B."/>
        </authorList>
    </citation>
    <scope>NUCLEOTIDE SEQUENCE [LARGE SCALE GENOMIC DNA]</scope>
    <source>
        <strain evidence="14 15">PB68.1</strain>
    </source>
</reference>
<dbReference type="InterPro" id="IPR005764">
    <property type="entry name" value="Ade_phspho_trans"/>
</dbReference>
<dbReference type="SUPFAM" id="SSF53271">
    <property type="entry name" value="PRTase-like"/>
    <property type="match status" value="1"/>
</dbReference>
<comment type="function">
    <text evidence="2 12">Catalyzes a salvage reaction resulting in the formation of AMP, that is energically less costly than de novo synthesis.</text>
</comment>
<name>A0A1C0U3L8_9GAMM</name>
<dbReference type="InterPro" id="IPR029057">
    <property type="entry name" value="PRTase-like"/>
</dbReference>
<dbReference type="NCBIfam" id="NF002636">
    <property type="entry name" value="PRK02304.1-5"/>
    <property type="match status" value="1"/>
</dbReference>
<evidence type="ECO:0000256" key="2">
    <source>
        <dbReference type="ARBA" id="ARBA00003968"/>
    </source>
</evidence>
<organism evidence="14 15">
    <name type="scientific">Photorhabdus australis subsp. thailandensis</name>
    <dbReference type="NCBI Taxonomy" id="2805096"/>
    <lineage>
        <taxon>Bacteria</taxon>
        <taxon>Pseudomonadati</taxon>
        <taxon>Pseudomonadota</taxon>
        <taxon>Gammaproteobacteria</taxon>
        <taxon>Enterobacterales</taxon>
        <taxon>Morganellaceae</taxon>
        <taxon>Photorhabdus</taxon>
    </lineage>
</organism>
<dbReference type="GO" id="GO:0016208">
    <property type="term" value="F:AMP binding"/>
    <property type="evidence" value="ECO:0007669"/>
    <property type="project" value="TreeGrafter"/>
</dbReference>
<keyword evidence="15" id="KW-1185">Reference proteome</keyword>
<dbReference type="UniPathway" id="UPA00588">
    <property type="reaction ID" value="UER00646"/>
</dbReference>
<protein>
    <recommendedName>
        <fullName evidence="7 12">Adenine phosphoribosyltransferase</fullName>
        <shortName evidence="12">APRT</shortName>
        <ecNumber evidence="7 12">2.4.2.7</ecNumber>
    </recommendedName>
</protein>
<dbReference type="CDD" id="cd06223">
    <property type="entry name" value="PRTases_typeI"/>
    <property type="match status" value="1"/>
</dbReference>
<dbReference type="InterPro" id="IPR000836">
    <property type="entry name" value="PRTase_dom"/>
</dbReference>
<dbReference type="EMBL" id="LOMY01000085">
    <property type="protein sequence ID" value="OCQ52524.1"/>
    <property type="molecule type" value="Genomic_DNA"/>
</dbReference>
<dbReference type="GO" id="GO:0006166">
    <property type="term" value="P:purine ribonucleoside salvage"/>
    <property type="evidence" value="ECO:0007669"/>
    <property type="project" value="UniProtKB-UniRule"/>
</dbReference>
<evidence type="ECO:0000256" key="1">
    <source>
        <dbReference type="ARBA" id="ARBA00000868"/>
    </source>
</evidence>
<dbReference type="GO" id="GO:0003999">
    <property type="term" value="F:adenine phosphoribosyltransferase activity"/>
    <property type="evidence" value="ECO:0007669"/>
    <property type="project" value="UniProtKB-UniRule"/>
</dbReference>
<dbReference type="GO" id="GO:0002055">
    <property type="term" value="F:adenine binding"/>
    <property type="evidence" value="ECO:0007669"/>
    <property type="project" value="TreeGrafter"/>
</dbReference>
<comment type="similarity">
    <text evidence="5 12">Belongs to the purine/pyrimidine phosphoribosyltransferase family.</text>
</comment>
<evidence type="ECO:0000256" key="12">
    <source>
        <dbReference type="HAMAP-Rule" id="MF_00004"/>
    </source>
</evidence>
<comment type="caution">
    <text evidence="14">The sequence shown here is derived from an EMBL/GenBank/DDBJ whole genome shotgun (WGS) entry which is preliminary data.</text>
</comment>
<dbReference type="PANTHER" id="PTHR32315">
    <property type="entry name" value="ADENINE PHOSPHORIBOSYLTRANSFERASE"/>
    <property type="match status" value="1"/>
</dbReference>
<dbReference type="GO" id="GO:0005737">
    <property type="term" value="C:cytoplasm"/>
    <property type="evidence" value="ECO:0007669"/>
    <property type="project" value="UniProtKB-SubCell"/>
</dbReference>
<accession>A0A1C0U3L8</accession>
<evidence type="ECO:0000256" key="3">
    <source>
        <dbReference type="ARBA" id="ARBA00004496"/>
    </source>
</evidence>
<feature type="domain" description="Phosphoribosyltransferase" evidence="13">
    <location>
        <begin position="57"/>
        <end position="181"/>
    </location>
</feature>
<comment type="subunit">
    <text evidence="6 12">Homodimer.</text>
</comment>
<evidence type="ECO:0000256" key="4">
    <source>
        <dbReference type="ARBA" id="ARBA00004659"/>
    </source>
</evidence>
<dbReference type="STRING" id="286156.Ppb6_02260"/>
<evidence type="ECO:0000313" key="15">
    <source>
        <dbReference type="Proteomes" id="UP000093476"/>
    </source>
</evidence>
<keyword evidence="9 12" id="KW-0328">Glycosyltransferase</keyword>
<comment type="pathway">
    <text evidence="4 12">Purine metabolism; AMP biosynthesis via salvage pathway; AMP from adenine: step 1/1.</text>
</comment>
<dbReference type="FunFam" id="3.40.50.2020:FF:000004">
    <property type="entry name" value="Adenine phosphoribosyltransferase"/>
    <property type="match status" value="1"/>
</dbReference>
<dbReference type="Gene3D" id="3.40.50.2020">
    <property type="match status" value="1"/>
</dbReference>
<keyword evidence="10 12" id="KW-0808">Transferase</keyword>
<comment type="subcellular location">
    <subcellularLocation>
        <location evidence="3 12">Cytoplasm</location>
    </subcellularLocation>
</comment>
<dbReference type="HAMAP" id="MF_00004">
    <property type="entry name" value="Aden_phosphoribosyltr"/>
    <property type="match status" value="1"/>
</dbReference>
<dbReference type="PANTHER" id="PTHR32315:SF3">
    <property type="entry name" value="ADENINE PHOSPHORIBOSYLTRANSFERASE"/>
    <property type="match status" value="1"/>
</dbReference>
<evidence type="ECO:0000313" key="14">
    <source>
        <dbReference type="EMBL" id="OCQ52524.1"/>
    </source>
</evidence>
<evidence type="ECO:0000256" key="11">
    <source>
        <dbReference type="ARBA" id="ARBA00022726"/>
    </source>
</evidence>
<evidence type="ECO:0000256" key="10">
    <source>
        <dbReference type="ARBA" id="ARBA00022679"/>
    </source>
</evidence>
<proteinExistence type="inferred from homology"/>
<dbReference type="AlphaFoldDB" id="A0A1C0U3L8"/>
<evidence type="ECO:0000256" key="8">
    <source>
        <dbReference type="ARBA" id="ARBA00022490"/>
    </source>
</evidence>
<evidence type="ECO:0000256" key="9">
    <source>
        <dbReference type="ARBA" id="ARBA00022676"/>
    </source>
</evidence>
<keyword evidence="8 12" id="KW-0963">Cytoplasm</keyword>
<dbReference type="NCBIfam" id="TIGR01090">
    <property type="entry name" value="apt"/>
    <property type="match status" value="1"/>
</dbReference>
<dbReference type="Proteomes" id="UP000093476">
    <property type="component" value="Unassembled WGS sequence"/>
</dbReference>
<dbReference type="NCBIfam" id="NF002634">
    <property type="entry name" value="PRK02304.1-3"/>
    <property type="match status" value="1"/>
</dbReference>